<sequence length="583" mass="66164">MFTWRSYVILAVALGFLVTLYRTYIPPPHLWPTHPVEEAEFDVPDRNVDWAARANAVKQAFAHAYHGYEAYAFPEDELLPLTNSSEMKFNGWGVTVFDSLDTMILMGFDEEFKRALDLVKKTKFVRKMDEYAPFFETVIRYLGGLMSAYALSKEPVLLEKADELARVLSPVFNTETGFPYYAVNPISGSIRGPDFGILAEIASFQLEYTAVAQASKKKEYYEKVARVNAALATGNLTSTGGMFPKSWSLKTGQVYDQELSVGAAADSAHEYTLKQYLLTGRTDKASLELYLKLTTFVINNLLYLSPTRHMLYVTSLHVTHGSPSGVLEHLSCFFPGLLALGAHLLPLDDLSSLGIDYLGLAANLSSRDREGYTILSKYNLRKLHMWAAKGLTETCYLTYADQPSGLGPEEILFVSGGVRWMKVMEQWRERGGRGPIPGLGKKEPVVIPSYDSETQYKKHVQMDYWVRTGAYLLRPETVESLYLLWRTTGEYRWRDYAWRIFESIEKYTKTESGYASVKIEGNGNVVKENEMPSFFLAETLKYLYLAFVDRDPIDLEKWVFNTEAHPLPVFEWTAEEKSLFGIP</sequence>
<name>A0ACB6Z891_THEGA</name>
<keyword evidence="2" id="KW-1185">Reference proteome</keyword>
<evidence type="ECO:0000313" key="2">
    <source>
        <dbReference type="Proteomes" id="UP000886501"/>
    </source>
</evidence>
<reference evidence="1" key="2">
    <citation type="journal article" date="2020" name="Nat. Commun.">
        <title>Large-scale genome sequencing of mycorrhizal fungi provides insights into the early evolution of symbiotic traits.</title>
        <authorList>
            <person name="Miyauchi S."/>
            <person name="Kiss E."/>
            <person name="Kuo A."/>
            <person name="Drula E."/>
            <person name="Kohler A."/>
            <person name="Sanchez-Garcia M."/>
            <person name="Morin E."/>
            <person name="Andreopoulos B."/>
            <person name="Barry K.W."/>
            <person name="Bonito G."/>
            <person name="Buee M."/>
            <person name="Carver A."/>
            <person name="Chen C."/>
            <person name="Cichocki N."/>
            <person name="Clum A."/>
            <person name="Culley D."/>
            <person name="Crous P.W."/>
            <person name="Fauchery L."/>
            <person name="Girlanda M."/>
            <person name="Hayes R.D."/>
            <person name="Keri Z."/>
            <person name="LaButti K."/>
            <person name="Lipzen A."/>
            <person name="Lombard V."/>
            <person name="Magnuson J."/>
            <person name="Maillard F."/>
            <person name="Murat C."/>
            <person name="Nolan M."/>
            <person name="Ohm R.A."/>
            <person name="Pangilinan J."/>
            <person name="Pereira M.F."/>
            <person name="Perotto S."/>
            <person name="Peter M."/>
            <person name="Pfister S."/>
            <person name="Riley R."/>
            <person name="Sitrit Y."/>
            <person name="Stielow J.B."/>
            <person name="Szollosi G."/>
            <person name="Zifcakova L."/>
            <person name="Stursova M."/>
            <person name="Spatafora J.W."/>
            <person name="Tedersoo L."/>
            <person name="Vaario L.M."/>
            <person name="Yamada A."/>
            <person name="Yan M."/>
            <person name="Wang P."/>
            <person name="Xu J."/>
            <person name="Bruns T."/>
            <person name="Baldrian P."/>
            <person name="Vilgalys R."/>
            <person name="Dunand C."/>
            <person name="Henrissat B."/>
            <person name="Grigoriev I.V."/>
            <person name="Hibbett D."/>
            <person name="Nagy L.G."/>
            <person name="Martin F.M."/>
        </authorList>
    </citation>
    <scope>NUCLEOTIDE SEQUENCE</scope>
    <source>
        <strain evidence="1">P2</strain>
    </source>
</reference>
<dbReference type="EMBL" id="MU118088">
    <property type="protein sequence ID" value="KAF9645503.1"/>
    <property type="molecule type" value="Genomic_DNA"/>
</dbReference>
<reference evidence="1" key="1">
    <citation type="submission" date="2019-10" db="EMBL/GenBank/DDBJ databases">
        <authorList>
            <consortium name="DOE Joint Genome Institute"/>
            <person name="Kuo A."/>
            <person name="Miyauchi S."/>
            <person name="Kiss E."/>
            <person name="Drula E."/>
            <person name="Kohler A."/>
            <person name="Sanchez-Garcia M."/>
            <person name="Andreopoulos B."/>
            <person name="Barry K.W."/>
            <person name="Bonito G."/>
            <person name="Buee M."/>
            <person name="Carver A."/>
            <person name="Chen C."/>
            <person name="Cichocki N."/>
            <person name="Clum A."/>
            <person name="Culley D."/>
            <person name="Crous P.W."/>
            <person name="Fauchery L."/>
            <person name="Girlanda M."/>
            <person name="Hayes R."/>
            <person name="Keri Z."/>
            <person name="Labutti K."/>
            <person name="Lipzen A."/>
            <person name="Lombard V."/>
            <person name="Magnuson J."/>
            <person name="Maillard F."/>
            <person name="Morin E."/>
            <person name="Murat C."/>
            <person name="Nolan M."/>
            <person name="Ohm R."/>
            <person name="Pangilinan J."/>
            <person name="Pereira M."/>
            <person name="Perotto S."/>
            <person name="Peter M."/>
            <person name="Riley R."/>
            <person name="Sitrit Y."/>
            <person name="Stielow B."/>
            <person name="Szollosi G."/>
            <person name="Zifcakova L."/>
            <person name="Stursova M."/>
            <person name="Spatafora J.W."/>
            <person name="Tedersoo L."/>
            <person name="Vaario L.-M."/>
            <person name="Yamada A."/>
            <person name="Yan M."/>
            <person name="Wang P."/>
            <person name="Xu J."/>
            <person name="Bruns T."/>
            <person name="Baldrian P."/>
            <person name="Vilgalys R."/>
            <person name="Henrissat B."/>
            <person name="Grigoriev I.V."/>
            <person name="Hibbett D."/>
            <person name="Nagy L.G."/>
            <person name="Martin F.M."/>
        </authorList>
    </citation>
    <scope>NUCLEOTIDE SEQUENCE</scope>
    <source>
        <strain evidence="1">P2</strain>
    </source>
</reference>
<organism evidence="1 2">
    <name type="scientific">Thelephora ganbajun</name>
    <name type="common">Ganba fungus</name>
    <dbReference type="NCBI Taxonomy" id="370292"/>
    <lineage>
        <taxon>Eukaryota</taxon>
        <taxon>Fungi</taxon>
        <taxon>Dikarya</taxon>
        <taxon>Basidiomycota</taxon>
        <taxon>Agaricomycotina</taxon>
        <taxon>Agaricomycetes</taxon>
        <taxon>Thelephorales</taxon>
        <taxon>Thelephoraceae</taxon>
        <taxon>Thelephora</taxon>
    </lineage>
</organism>
<keyword evidence="1" id="KW-0378">Hydrolase</keyword>
<evidence type="ECO:0000313" key="1">
    <source>
        <dbReference type="EMBL" id="KAF9645503.1"/>
    </source>
</evidence>
<accession>A0ACB6Z891</accession>
<proteinExistence type="predicted"/>
<comment type="caution">
    <text evidence="1">The sequence shown here is derived from an EMBL/GenBank/DDBJ whole genome shotgun (WGS) entry which is preliminary data.</text>
</comment>
<gene>
    <name evidence="1" type="ORF">BDM02DRAFT_3156847</name>
</gene>
<protein>
    <submittedName>
        <fullName evidence="1">Glycoside hydrolase family 47 protein</fullName>
    </submittedName>
</protein>
<dbReference type="Proteomes" id="UP000886501">
    <property type="component" value="Unassembled WGS sequence"/>
</dbReference>